<dbReference type="RefSeq" id="WP_316661402.1">
    <property type="nucleotide sequence ID" value="NZ_JAWHTF010000002.1"/>
</dbReference>
<evidence type="ECO:0000313" key="3">
    <source>
        <dbReference type="Proteomes" id="UP001268651"/>
    </source>
</evidence>
<comment type="caution">
    <text evidence="2">The sequence shown here is derived from an EMBL/GenBank/DDBJ whole genome shotgun (WGS) entry which is preliminary data.</text>
</comment>
<dbReference type="InterPro" id="IPR009799">
    <property type="entry name" value="EthD_dom"/>
</dbReference>
<evidence type="ECO:0000259" key="1">
    <source>
        <dbReference type="Pfam" id="PF07110"/>
    </source>
</evidence>
<dbReference type="Gene3D" id="3.30.70.100">
    <property type="match status" value="1"/>
</dbReference>
<reference evidence="2 3" key="1">
    <citation type="submission" date="2023-10" db="EMBL/GenBank/DDBJ databases">
        <title>Marimonas sp. nov. isolated from tidal mud flat.</title>
        <authorList>
            <person name="Jaincy N.J."/>
            <person name="Srinivasan S."/>
            <person name="Lee S.-S."/>
        </authorList>
    </citation>
    <scope>NUCLEOTIDE SEQUENCE [LARGE SCALE GENOMIC DNA]</scope>
    <source>
        <strain evidence="2 3">MJ-SS3</strain>
    </source>
</reference>
<gene>
    <name evidence="2" type="ORF">RXV94_05055</name>
</gene>
<dbReference type="SUPFAM" id="SSF54909">
    <property type="entry name" value="Dimeric alpha+beta barrel"/>
    <property type="match status" value="1"/>
</dbReference>
<dbReference type="PANTHER" id="PTHR40260">
    <property type="entry name" value="BLR8190 PROTEIN"/>
    <property type="match status" value="1"/>
</dbReference>
<sequence>MKVGMTKVTVLYPNSEGKHFDINYYVNKHVPMVSNLLGDALKYAEIEEGIGTAEPGADAPYAAIGCIYFNSVEDFQTSFGANAEQIMGDIPNYTNIEPIIQISEVKL</sequence>
<accession>A0ABU3U5B9</accession>
<dbReference type="Proteomes" id="UP001268651">
    <property type="component" value="Unassembled WGS sequence"/>
</dbReference>
<proteinExistence type="predicted"/>
<dbReference type="InterPro" id="IPR011008">
    <property type="entry name" value="Dimeric_a/b-barrel"/>
</dbReference>
<feature type="domain" description="EthD" evidence="1">
    <location>
        <begin position="23"/>
        <end position="94"/>
    </location>
</feature>
<keyword evidence="3" id="KW-1185">Reference proteome</keyword>
<evidence type="ECO:0000313" key="2">
    <source>
        <dbReference type="EMBL" id="MDU8885521.1"/>
    </source>
</evidence>
<protein>
    <submittedName>
        <fullName evidence="2">EthD family reductase</fullName>
    </submittedName>
</protein>
<organism evidence="2 3">
    <name type="scientific">Gilvirhabdus luticola</name>
    <dbReference type="NCBI Taxonomy" id="3079858"/>
    <lineage>
        <taxon>Bacteria</taxon>
        <taxon>Pseudomonadati</taxon>
        <taxon>Bacteroidota</taxon>
        <taxon>Flavobacteriia</taxon>
        <taxon>Flavobacteriales</taxon>
        <taxon>Flavobacteriaceae</taxon>
        <taxon>Gilvirhabdus</taxon>
    </lineage>
</organism>
<dbReference type="Pfam" id="PF07110">
    <property type="entry name" value="EthD"/>
    <property type="match status" value="1"/>
</dbReference>
<dbReference type="NCBIfam" id="TIGR02118">
    <property type="entry name" value="EthD family reductase"/>
    <property type="match status" value="1"/>
</dbReference>
<dbReference type="PANTHER" id="PTHR40260:SF2">
    <property type="entry name" value="BLR8190 PROTEIN"/>
    <property type="match status" value="1"/>
</dbReference>
<name>A0ABU3U5B9_9FLAO</name>
<dbReference type="EMBL" id="JAWHTF010000002">
    <property type="protein sequence ID" value="MDU8885521.1"/>
    <property type="molecule type" value="Genomic_DNA"/>
</dbReference>